<dbReference type="Proteomes" id="UP000295106">
    <property type="component" value="Unassembled WGS sequence"/>
</dbReference>
<dbReference type="InterPro" id="IPR039425">
    <property type="entry name" value="RNA_pol_sigma-70-like"/>
</dbReference>
<dbReference type="InterPro" id="IPR014284">
    <property type="entry name" value="RNA_pol_sigma-70_dom"/>
</dbReference>
<dbReference type="SUPFAM" id="SSF88946">
    <property type="entry name" value="Sigma2 domain of RNA polymerase sigma factors"/>
    <property type="match status" value="1"/>
</dbReference>
<evidence type="ECO:0000256" key="2">
    <source>
        <dbReference type="ARBA" id="ARBA00023015"/>
    </source>
</evidence>
<gene>
    <name evidence="7" type="ORF">EV684_104305</name>
</gene>
<dbReference type="Gene3D" id="1.10.10.10">
    <property type="entry name" value="Winged helix-like DNA-binding domain superfamily/Winged helix DNA-binding domain"/>
    <property type="match status" value="1"/>
</dbReference>
<evidence type="ECO:0000259" key="6">
    <source>
        <dbReference type="Pfam" id="PF08281"/>
    </source>
</evidence>
<evidence type="ECO:0000256" key="3">
    <source>
        <dbReference type="ARBA" id="ARBA00023082"/>
    </source>
</evidence>
<protein>
    <submittedName>
        <fullName evidence="7">RNA polymerase sigma-70 factor (ECF subfamily)</fullName>
    </submittedName>
</protein>
<dbReference type="OrthoDB" id="8536462at2"/>
<dbReference type="GO" id="GO:0003677">
    <property type="term" value="F:DNA binding"/>
    <property type="evidence" value="ECO:0007669"/>
    <property type="project" value="InterPro"/>
</dbReference>
<organism evidence="7 8">
    <name type="scientific">Rubrivivax gelatinosus</name>
    <name type="common">Rhodocyclus gelatinosus</name>
    <name type="synonym">Rhodopseudomonas gelatinosa</name>
    <dbReference type="NCBI Taxonomy" id="28068"/>
    <lineage>
        <taxon>Bacteria</taxon>
        <taxon>Pseudomonadati</taxon>
        <taxon>Pseudomonadota</taxon>
        <taxon>Betaproteobacteria</taxon>
        <taxon>Burkholderiales</taxon>
        <taxon>Sphaerotilaceae</taxon>
        <taxon>Rubrivivax</taxon>
    </lineage>
</organism>
<dbReference type="AlphaFoldDB" id="A0A4R2MA71"/>
<dbReference type="EMBL" id="SLXD01000004">
    <property type="protein sequence ID" value="TCP03582.1"/>
    <property type="molecule type" value="Genomic_DNA"/>
</dbReference>
<evidence type="ECO:0000256" key="4">
    <source>
        <dbReference type="ARBA" id="ARBA00023163"/>
    </source>
</evidence>
<keyword evidence="2" id="KW-0805">Transcription regulation</keyword>
<comment type="caution">
    <text evidence="7">The sequence shown here is derived from an EMBL/GenBank/DDBJ whole genome shotgun (WGS) entry which is preliminary data.</text>
</comment>
<dbReference type="Gene3D" id="1.10.1740.10">
    <property type="match status" value="1"/>
</dbReference>
<proteinExistence type="inferred from homology"/>
<evidence type="ECO:0000256" key="1">
    <source>
        <dbReference type="ARBA" id="ARBA00010641"/>
    </source>
</evidence>
<dbReference type="PANTHER" id="PTHR43133:SF63">
    <property type="entry name" value="RNA POLYMERASE SIGMA FACTOR FECI-RELATED"/>
    <property type="match status" value="1"/>
</dbReference>
<dbReference type="GO" id="GO:0016987">
    <property type="term" value="F:sigma factor activity"/>
    <property type="evidence" value="ECO:0007669"/>
    <property type="project" value="UniProtKB-KW"/>
</dbReference>
<reference evidence="7 8" key="1">
    <citation type="submission" date="2019-03" db="EMBL/GenBank/DDBJ databases">
        <title>Genomic Encyclopedia of Type Strains, Phase IV (KMG-IV): sequencing the most valuable type-strain genomes for metagenomic binning, comparative biology and taxonomic classification.</title>
        <authorList>
            <person name="Goeker M."/>
        </authorList>
    </citation>
    <scope>NUCLEOTIDE SEQUENCE [LARGE SCALE GENOMIC DNA]</scope>
    <source>
        <strain evidence="7 8">DSM 1709</strain>
    </source>
</reference>
<dbReference type="InterPro" id="IPR013324">
    <property type="entry name" value="RNA_pol_sigma_r3/r4-like"/>
</dbReference>
<dbReference type="InterPro" id="IPR007627">
    <property type="entry name" value="RNA_pol_sigma70_r2"/>
</dbReference>
<dbReference type="NCBIfam" id="TIGR02937">
    <property type="entry name" value="sigma70-ECF"/>
    <property type="match status" value="1"/>
</dbReference>
<dbReference type="Pfam" id="PF08281">
    <property type="entry name" value="Sigma70_r4_2"/>
    <property type="match status" value="1"/>
</dbReference>
<dbReference type="InterPro" id="IPR036388">
    <property type="entry name" value="WH-like_DNA-bd_sf"/>
</dbReference>
<evidence type="ECO:0000259" key="5">
    <source>
        <dbReference type="Pfam" id="PF04542"/>
    </source>
</evidence>
<dbReference type="RefSeq" id="WP_132646271.1">
    <property type="nucleotide sequence ID" value="NZ_CP181386.1"/>
</dbReference>
<name>A0A4R2MA71_RUBGE</name>
<dbReference type="GO" id="GO:0006352">
    <property type="term" value="P:DNA-templated transcription initiation"/>
    <property type="evidence" value="ECO:0007669"/>
    <property type="project" value="InterPro"/>
</dbReference>
<evidence type="ECO:0000313" key="8">
    <source>
        <dbReference type="Proteomes" id="UP000295106"/>
    </source>
</evidence>
<dbReference type="InterPro" id="IPR013249">
    <property type="entry name" value="RNA_pol_sigma70_r4_t2"/>
</dbReference>
<feature type="domain" description="RNA polymerase sigma-70 region 2" evidence="5">
    <location>
        <begin position="28"/>
        <end position="93"/>
    </location>
</feature>
<sequence length="183" mass="20325">MSILPVPFPPSDVPAVSGSCGGSEAARLFVDHQPWLLQRLHARLRNRADAEDLSSETFLRVMSQPGAVVVQTPRAYLTTIAKRLLINLWRRRELEQAYLDAIALLPEAMAPSPEERALLLESLESIAQALEAQPSKARQAFLMSQLDGMGYADIARELGVSASTVRRYMTQCWEACWHIRGPA</sequence>
<dbReference type="Pfam" id="PF04542">
    <property type="entry name" value="Sigma70_r2"/>
    <property type="match status" value="1"/>
</dbReference>
<dbReference type="InterPro" id="IPR013325">
    <property type="entry name" value="RNA_pol_sigma_r2"/>
</dbReference>
<keyword evidence="3" id="KW-0731">Sigma factor</keyword>
<dbReference type="SUPFAM" id="SSF88659">
    <property type="entry name" value="Sigma3 and sigma4 domains of RNA polymerase sigma factors"/>
    <property type="match status" value="1"/>
</dbReference>
<accession>A0A4R2MA71</accession>
<feature type="domain" description="RNA polymerase sigma factor 70 region 4 type 2" evidence="6">
    <location>
        <begin position="124"/>
        <end position="170"/>
    </location>
</feature>
<dbReference type="PANTHER" id="PTHR43133">
    <property type="entry name" value="RNA POLYMERASE ECF-TYPE SIGMA FACTO"/>
    <property type="match status" value="1"/>
</dbReference>
<evidence type="ECO:0000313" key="7">
    <source>
        <dbReference type="EMBL" id="TCP03582.1"/>
    </source>
</evidence>
<keyword evidence="4" id="KW-0804">Transcription</keyword>
<dbReference type="GeneID" id="99685542"/>
<dbReference type="NCBIfam" id="NF008889">
    <property type="entry name" value="PRK11924.1-1"/>
    <property type="match status" value="1"/>
</dbReference>
<comment type="similarity">
    <text evidence="1">Belongs to the sigma-70 factor family. ECF subfamily.</text>
</comment>